<name>A0AA39J0U0_9AGAR</name>
<keyword evidence="3" id="KW-1185">Reference proteome</keyword>
<dbReference type="EMBL" id="JAUEPT010000084">
    <property type="protein sequence ID" value="KAK0433182.1"/>
    <property type="molecule type" value="Genomic_DNA"/>
</dbReference>
<organism evidence="2 3">
    <name type="scientific">Armillaria borealis</name>
    <dbReference type="NCBI Taxonomy" id="47425"/>
    <lineage>
        <taxon>Eukaryota</taxon>
        <taxon>Fungi</taxon>
        <taxon>Dikarya</taxon>
        <taxon>Basidiomycota</taxon>
        <taxon>Agaricomycotina</taxon>
        <taxon>Agaricomycetes</taxon>
        <taxon>Agaricomycetidae</taxon>
        <taxon>Agaricales</taxon>
        <taxon>Marasmiineae</taxon>
        <taxon>Physalacriaceae</taxon>
        <taxon>Armillaria</taxon>
    </lineage>
</organism>
<evidence type="ECO:0000313" key="3">
    <source>
        <dbReference type="Proteomes" id="UP001175226"/>
    </source>
</evidence>
<gene>
    <name evidence="2" type="ORF">EV421DRAFT_1741780</name>
</gene>
<feature type="region of interest" description="Disordered" evidence="1">
    <location>
        <begin position="158"/>
        <end position="188"/>
    </location>
</feature>
<dbReference type="AlphaFoldDB" id="A0AA39J0U0"/>
<evidence type="ECO:0000256" key="1">
    <source>
        <dbReference type="SAM" id="MobiDB-lite"/>
    </source>
</evidence>
<dbReference type="Proteomes" id="UP001175226">
    <property type="component" value="Unassembled WGS sequence"/>
</dbReference>
<evidence type="ECO:0000313" key="2">
    <source>
        <dbReference type="EMBL" id="KAK0433182.1"/>
    </source>
</evidence>
<reference evidence="2" key="1">
    <citation type="submission" date="2023-06" db="EMBL/GenBank/DDBJ databases">
        <authorList>
            <consortium name="Lawrence Berkeley National Laboratory"/>
            <person name="Ahrendt S."/>
            <person name="Sahu N."/>
            <person name="Indic B."/>
            <person name="Wong-Bajracharya J."/>
            <person name="Merenyi Z."/>
            <person name="Ke H.-M."/>
            <person name="Monk M."/>
            <person name="Kocsube S."/>
            <person name="Drula E."/>
            <person name="Lipzen A."/>
            <person name="Balint B."/>
            <person name="Henrissat B."/>
            <person name="Andreopoulos B."/>
            <person name="Martin F.M."/>
            <person name="Harder C.B."/>
            <person name="Rigling D."/>
            <person name="Ford K.L."/>
            <person name="Foster G.D."/>
            <person name="Pangilinan J."/>
            <person name="Papanicolaou A."/>
            <person name="Barry K."/>
            <person name="LaButti K."/>
            <person name="Viragh M."/>
            <person name="Koriabine M."/>
            <person name="Yan M."/>
            <person name="Riley R."/>
            <person name="Champramary S."/>
            <person name="Plett K.L."/>
            <person name="Tsai I.J."/>
            <person name="Slot J."/>
            <person name="Sipos G."/>
            <person name="Plett J."/>
            <person name="Nagy L.G."/>
            <person name="Grigoriev I.V."/>
        </authorList>
    </citation>
    <scope>NUCLEOTIDE SEQUENCE</scope>
    <source>
        <strain evidence="2">FPL87.14</strain>
    </source>
</reference>
<sequence>MIETSASVCRPQIGVQVHECENRPLQAILHQNVYCYRPIGEQEMLLEFWSDERAKGIDFIFTIWGCIYSSSRESPDKFGFRMRGMDTFMGDCRRVLEINWTCRAESLFVTTTWVAQKNTPRNSLGWKQTGKKATAVMLNIKKKYESVAKSLLKKKTCSPYKGKQHAGNSPRHYRGHRETSMGPKPSPPPDPMIAICVCAKRVEVDFQAFIASDLVTYTKGVMRQYFCDHTMQGLIDVFTVPLDRLYEWRDTYDTVLADALQADGCTPRREVIQKVGQPLMGTIRYLEDIWCSAIDGPGALRGAYSKKTLAWQWGLK</sequence>
<protein>
    <submittedName>
        <fullName evidence="2">Uncharacterized protein</fullName>
    </submittedName>
</protein>
<accession>A0AA39J0U0</accession>
<proteinExistence type="predicted"/>
<comment type="caution">
    <text evidence="2">The sequence shown here is derived from an EMBL/GenBank/DDBJ whole genome shotgun (WGS) entry which is preliminary data.</text>
</comment>